<dbReference type="Proteomes" id="UP000029389">
    <property type="component" value="Unassembled WGS sequence"/>
</dbReference>
<gene>
    <name evidence="2" type="ORF">D0U04_27935</name>
    <name evidence="1" type="ORF">DJ93_5082</name>
</gene>
<dbReference type="eggNOG" id="ENOG5030CIS">
    <property type="taxonomic scope" value="Bacteria"/>
</dbReference>
<evidence type="ECO:0000313" key="3">
    <source>
        <dbReference type="Proteomes" id="UP000029389"/>
    </source>
</evidence>
<dbReference type="EMBL" id="JMQC01000008">
    <property type="protein sequence ID" value="KFN02948.1"/>
    <property type="molecule type" value="Genomic_DNA"/>
</dbReference>
<comment type="caution">
    <text evidence="1">The sequence shown here is derived from an EMBL/GenBank/DDBJ whole genome shotgun (WGS) entry which is preliminary data.</text>
</comment>
<reference evidence="1 3" key="1">
    <citation type="submission" date="2014-04" db="EMBL/GenBank/DDBJ databases">
        <authorList>
            <person name="Bishop-Lilly K.A."/>
            <person name="Broomall S.M."/>
            <person name="Chain P.S."/>
            <person name="Chertkov O."/>
            <person name="Coyne S.R."/>
            <person name="Daligault H.E."/>
            <person name="Davenport K.W."/>
            <person name="Erkkila T."/>
            <person name="Frey K.G."/>
            <person name="Gibbons H.S."/>
            <person name="Gu W."/>
            <person name="Jaissle J."/>
            <person name="Johnson S.L."/>
            <person name="Koroleva G.I."/>
            <person name="Ladner J.T."/>
            <person name="Lo C.-C."/>
            <person name="Minogue T.D."/>
            <person name="Munk C."/>
            <person name="Palacios G.F."/>
            <person name="Redden C.L."/>
            <person name="Rosenzweig C.N."/>
            <person name="Scholz M.B."/>
            <person name="Teshima H."/>
            <person name="Xu Y."/>
        </authorList>
    </citation>
    <scope>NUCLEOTIDE SEQUENCE [LARGE SCALE GENOMIC DNA]</scope>
    <source>
        <strain evidence="1 3">BHP</strain>
    </source>
</reference>
<accession>A0A090YXX2</accession>
<reference evidence="2 4" key="2">
    <citation type="submission" date="2018-08" db="EMBL/GenBank/DDBJ databases">
        <title>Bacillus clarus sp. nov. strain PS00077A.</title>
        <authorList>
            <person name="Mendez Acevedo M."/>
            <person name="Carroll L."/>
            <person name="Mukherjee M."/>
            <person name="Wiedmann M."/>
            <person name="Kovac J."/>
        </authorList>
    </citation>
    <scope>NUCLEOTIDE SEQUENCE [LARGE SCALE GENOMIC DNA]</scope>
    <source>
        <strain evidence="2 4">PS00077A</strain>
    </source>
</reference>
<dbReference type="PATRIC" id="fig|1405.8.peg.5233"/>
<proteinExistence type="predicted"/>
<evidence type="ECO:0000313" key="2">
    <source>
        <dbReference type="EMBL" id="RFT62427.1"/>
    </source>
</evidence>
<evidence type="ECO:0000313" key="1">
    <source>
        <dbReference type="EMBL" id="KFN02948.1"/>
    </source>
</evidence>
<evidence type="ECO:0008006" key="5">
    <source>
        <dbReference type="Google" id="ProtNLM"/>
    </source>
</evidence>
<protein>
    <recommendedName>
        <fullName evidence="5">Group-specific protein</fullName>
    </recommendedName>
</protein>
<dbReference type="AlphaFoldDB" id="A0A090YXX2"/>
<organism evidence="1 3">
    <name type="scientific">Bacillus clarus</name>
    <dbReference type="NCBI Taxonomy" id="2338372"/>
    <lineage>
        <taxon>Bacteria</taxon>
        <taxon>Bacillati</taxon>
        <taxon>Bacillota</taxon>
        <taxon>Bacilli</taxon>
        <taxon>Bacillales</taxon>
        <taxon>Bacillaceae</taxon>
        <taxon>Bacillus</taxon>
        <taxon>Bacillus cereus group</taxon>
    </lineage>
</organism>
<dbReference type="Proteomes" id="UP000264294">
    <property type="component" value="Unassembled WGS sequence"/>
</dbReference>
<evidence type="ECO:0000313" key="4">
    <source>
        <dbReference type="Proteomes" id="UP000264294"/>
    </source>
</evidence>
<dbReference type="EMBL" id="QVOD01000068">
    <property type="protein sequence ID" value="RFT62427.1"/>
    <property type="molecule type" value="Genomic_DNA"/>
</dbReference>
<keyword evidence="4" id="KW-1185">Reference proteome</keyword>
<name>A0A090YXX2_9BACI</name>
<dbReference type="RefSeq" id="WP_042983843.1">
    <property type="nucleotide sequence ID" value="NZ_JMQC01000008.1"/>
</dbReference>
<sequence>MAQAKRRGKKKHTPTISNTGFIGSVFIDTLELQKKSYYFARKKLQIVHHVLDGLAGATSSLFKEHNISAHMSCVYLHKRKKIGFVLSTKPFEQADGIAYFKNYLIEKNFYGKHDEEAEYQEVFNTGFIGVVFADLSSIDRFNFDFEMNMLSKLMKDMIIPVKELFLRHNIPAYISTSHLEEQNKLGFVLSVKPYDERAEADLYFETYLKERGLFIGDEEEDIDKIVIRKKVEFL</sequence>